<accession>A0A2N9LVQ9</accession>
<dbReference type="EMBL" id="OKRB01000118">
    <property type="protein sequence ID" value="SPE27318.1"/>
    <property type="molecule type" value="Genomic_DNA"/>
</dbReference>
<gene>
    <name evidence="2" type="ORF">SBA5_590033</name>
</gene>
<feature type="compositionally biased region" description="Polar residues" evidence="1">
    <location>
        <begin position="67"/>
        <end position="77"/>
    </location>
</feature>
<organism evidence="2 3">
    <name type="scientific">Candidatus Sulfuritelmatomonas gaucii</name>
    <dbReference type="NCBI Taxonomy" id="2043161"/>
    <lineage>
        <taxon>Bacteria</taxon>
        <taxon>Pseudomonadati</taxon>
        <taxon>Acidobacteriota</taxon>
        <taxon>Terriglobia</taxon>
        <taxon>Terriglobales</taxon>
        <taxon>Acidobacteriaceae</taxon>
        <taxon>Candidatus Sulfuritelmatomonas</taxon>
    </lineage>
</organism>
<evidence type="ECO:0000313" key="3">
    <source>
        <dbReference type="Proteomes" id="UP000239735"/>
    </source>
</evidence>
<proteinExistence type="predicted"/>
<dbReference type="Proteomes" id="UP000239735">
    <property type="component" value="Unassembled WGS sequence"/>
</dbReference>
<protein>
    <submittedName>
        <fullName evidence="2">Uncharacterized protein</fullName>
    </submittedName>
</protein>
<feature type="region of interest" description="Disordered" evidence="1">
    <location>
        <begin position="56"/>
        <end position="77"/>
    </location>
</feature>
<name>A0A2N9LVQ9_9BACT</name>
<evidence type="ECO:0000313" key="2">
    <source>
        <dbReference type="EMBL" id="SPE27318.1"/>
    </source>
</evidence>
<feature type="region of interest" description="Disordered" evidence="1">
    <location>
        <begin position="1"/>
        <end position="22"/>
    </location>
</feature>
<dbReference type="AlphaFoldDB" id="A0A2N9LVQ9"/>
<reference evidence="3" key="1">
    <citation type="submission" date="2018-02" db="EMBL/GenBank/DDBJ databases">
        <authorList>
            <person name="Hausmann B."/>
        </authorList>
    </citation>
    <scope>NUCLEOTIDE SEQUENCE [LARGE SCALE GENOMIC DNA]</scope>
    <source>
        <strain evidence="3">Peat soil MAG SbA5</strain>
    </source>
</reference>
<evidence type="ECO:0000256" key="1">
    <source>
        <dbReference type="SAM" id="MobiDB-lite"/>
    </source>
</evidence>
<sequence>MGGGEAGEDSIGASRKTEERRYERNCPVYGLDEVMEENSYGDIACSRRQSRCDSDPVAALSREGDASENSPIVFSQC</sequence>